<dbReference type="Proteomes" id="UP001497535">
    <property type="component" value="Unassembled WGS sequence"/>
</dbReference>
<evidence type="ECO:0000313" key="2">
    <source>
        <dbReference type="Proteomes" id="UP001497535"/>
    </source>
</evidence>
<proteinExistence type="predicted"/>
<organism evidence="1 2">
    <name type="scientific">Meloidogyne enterolobii</name>
    <name type="common">Root-knot nematode worm</name>
    <name type="synonym">Meloidogyne mayaguensis</name>
    <dbReference type="NCBI Taxonomy" id="390850"/>
    <lineage>
        <taxon>Eukaryota</taxon>
        <taxon>Metazoa</taxon>
        <taxon>Ecdysozoa</taxon>
        <taxon>Nematoda</taxon>
        <taxon>Chromadorea</taxon>
        <taxon>Rhabditida</taxon>
        <taxon>Tylenchina</taxon>
        <taxon>Tylenchomorpha</taxon>
        <taxon>Tylenchoidea</taxon>
        <taxon>Meloidogynidae</taxon>
        <taxon>Meloidogyninae</taxon>
        <taxon>Meloidogyne</taxon>
    </lineage>
</organism>
<comment type="caution">
    <text evidence="1">The sequence shown here is derived from an EMBL/GenBank/DDBJ whole genome shotgun (WGS) entry which is preliminary data.</text>
</comment>
<evidence type="ECO:0000313" key="1">
    <source>
        <dbReference type="EMBL" id="CAK5075279.1"/>
    </source>
</evidence>
<keyword evidence="2" id="KW-1185">Reference proteome</keyword>
<dbReference type="EMBL" id="CAVMJV010000027">
    <property type="protein sequence ID" value="CAK5075279.1"/>
    <property type="molecule type" value="Genomic_DNA"/>
</dbReference>
<sequence length="205" mass="24077">MLTKFRPKLVFLLLTLSYLLANNISYSQQFDNSAEKETMSLLPKGSKEIGEIKEEKKDEGKTFKFLLPENPEITTFGNMRDNILKLFEKNKEIKCKKMLINCLKNELKKIKFGHINAQIFADFEGYLSRQKDEEKNKKLKTVKKSVANLEKFEFVTFLKIREMCGDLKNYFREHIEIAKEICSIEKFTEKFDKMLKSAKTTFVSL</sequence>
<protein>
    <submittedName>
        <fullName evidence="1">Uncharacterized protein</fullName>
    </submittedName>
</protein>
<reference evidence="1" key="1">
    <citation type="submission" date="2023-11" db="EMBL/GenBank/DDBJ databases">
        <authorList>
            <person name="Poullet M."/>
        </authorList>
    </citation>
    <scope>NUCLEOTIDE SEQUENCE</scope>
    <source>
        <strain evidence="1">E1834</strain>
    </source>
</reference>
<accession>A0ACB0Z8N0</accession>
<gene>
    <name evidence="1" type="ORF">MENTE1834_LOCUS22072</name>
</gene>
<name>A0ACB0Z8N0_MELEN</name>